<feature type="compositionally biased region" description="Low complexity" evidence="1">
    <location>
        <begin position="90"/>
        <end position="145"/>
    </location>
</feature>
<dbReference type="Proteomes" id="UP000815677">
    <property type="component" value="Unassembled WGS sequence"/>
</dbReference>
<organism evidence="2 3">
    <name type="scientific">Mycena chlorophos</name>
    <name type="common">Agaric fungus</name>
    <name type="synonym">Agaricus chlorophos</name>
    <dbReference type="NCBI Taxonomy" id="658473"/>
    <lineage>
        <taxon>Eukaryota</taxon>
        <taxon>Fungi</taxon>
        <taxon>Dikarya</taxon>
        <taxon>Basidiomycota</taxon>
        <taxon>Agaricomycotina</taxon>
        <taxon>Agaricomycetes</taxon>
        <taxon>Agaricomycetidae</taxon>
        <taxon>Agaricales</taxon>
        <taxon>Marasmiineae</taxon>
        <taxon>Mycenaceae</taxon>
        <taxon>Mycena</taxon>
    </lineage>
</organism>
<evidence type="ECO:0000313" key="2">
    <source>
        <dbReference type="EMBL" id="GAT54448.1"/>
    </source>
</evidence>
<feature type="region of interest" description="Disordered" evidence="1">
    <location>
        <begin position="1"/>
        <end position="173"/>
    </location>
</feature>
<feature type="compositionally biased region" description="Low complexity" evidence="1">
    <location>
        <begin position="25"/>
        <end position="43"/>
    </location>
</feature>
<name>A0ABQ0LTK0_MYCCL</name>
<evidence type="ECO:0000313" key="3">
    <source>
        <dbReference type="Proteomes" id="UP000815677"/>
    </source>
</evidence>
<reference evidence="2" key="1">
    <citation type="submission" date="2014-09" db="EMBL/GenBank/DDBJ databases">
        <title>Genome sequence of the luminous mushroom Mycena chlorophos for searching fungal bioluminescence genes.</title>
        <authorList>
            <person name="Tanaka Y."/>
            <person name="Kasuga D."/>
            <person name="Oba Y."/>
            <person name="Hase S."/>
            <person name="Sato K."/>
            <person name="Oba Y."/>
            <person name="Sakakibara Y."/>
        </authorList>
    </citation>
    <scope>NUCLEOTIDE SEQUENCE</scope>
</reference>
<feature type="compositionally biased region" description="Polar residues" evidence="1">
    <location>
        <begin position="7"/>
        <end position="24"/>
    </location>
</feature>
<sequence>MAAARSSCASNSTAQTFTTVYSQESGRSSASRASASSSLLSGSDISRPYPLRPKTPTPRTSRAVTGPFAGNASQSSLQPDTRKPRRRRSQSFSGSFSSTTRSSPSPSSSESAPWRPSTPGPRAFSPASPSSYSDSPTRYPFLSSAPPSPSPSSRPRPRNPSPSTTATAPLFLNRSLNRSFSSYSAAGTTSGRKRAPFAFESSLSLAPEEQVVVVAAAVDGSDREEDNEELAVLQSLMYSHPTSAGRQRQPGPGKAVRAQLGRFYLECGRV</sequence>
<proteinExistence type="predicted"/>
<feature type="compositionally biased region" description="Pro residues" evidence="1">
    <location>
        <begin position="146"/>
        <end position="160"/>
    </location>
</feature>
<accession>A0ABQ0LTK0</accession>
<protein>
    <submittedName>
        <fullName evidence="2">Uncharacterized protein</fullName>
    </submittedName>
</protein>
<evidence type="ECO:0000256" key="1">
    <source>
        <dbReference type="SAM" id="MobiDB-lite"/>
    </source>
</evidence>
<dbReference type="EMBL" id="DF848640">
    <property type="protein sequence ID" value="GAT54448.1"/>
    <property type="molecule type" value="Genomic_DNA"/>
</dbReference>
<gene>
    <name evidence="2" type="ORF">MCHLO_11300</name>
</gene>
<keyword evidence="3" id="KW-1185">Reference proteome</keyword>